<keyword evidence="2" id="KW-1185">Reference proteome</keyword>
<dbReference type="EMBL" id="MK552141">
    <property type="protein sequence ID" value="QBQ74711.1"/>
    <property type="molecule type" value="Genomic_DNA"/>
</dbReference>
<sequence length="69" mass="8182">MKDKRYDARLKEYVESPAHVEAFLDEYEALCQKFGLSLGHEDAHGGFIIEEFHEYNMKWVREASMQVEE</sequence>
<reference evidence="1 2" key="1">
    <citation type="submission" date="2019-02" db="EMBL/GenBank/DDBJ databases">
        <title>Complete genome sequence of Burkholderia cenocepacia phage BcepSauron.</title>
        <authorList>
            <person name="Park K."/>
            <person name="Gonzalez C."/>
            <person name="Liu M."/>
            <person name="Gill J."/>
        </authorList>
    </citation>
    <scope>NUCLEOTIDE SEQUENCE [LARGE SCALE GENOMIC DNA]</scope>
</reference>
<evidence type="ECO:0000313" key="2">
    <source>
        <dbReference type="Proteomes" id="UP000301424"/>
    </source>
</evidence>
<accession>A0A482MKY8</accession>
<gene>
    <name evidence="1" type="ORF">BcepSauron_331</name>
</gene>
<proteinExistence type="predicted"/>
<protein>
    <submittedName>
        <fullName evidence="1">Uncharacterized protein</fullName>
    </submittedName>
</protein>
<name>A0A482MKY8_9CAUD</name>
<dbReference type="Proteomes" id="UP000301424">
    <property type="component" value="Segment"/>
</dbReference>
<organism evidence="1 2">
    <name type="scientific">Burkholderia phage BcepSauron</name>
    <dbReference type="NCBI Taxonomy" id="2530033"/>
    <lineage>
        <taxon>Viruses</taxon>
        <taxon>Duplodnaviria</taxon>
        <taxon>Heunggongvirae</taxon>
        <taxon>Uroviricota</taxon>
        <taxon>Caudoviricetes</taxon>
        <taxon>Sarumanvirus</taxon>
        <taxon>Sarumanvirus bcepsauron</taxon>
    </lineage>
</organism>
<evidence type="ECO:0000313" key="1">
    <source>
        <dbReference type="EMBL" id="QBQ74711.1"/>
    </source>
</evidence>